<comment type="caution">
    <text evidence="1">The sequence shown here is derived from an EMBL/GenBank/DDBJ whole genome shotgun (WGS) entry which is preliminary data.</text>
</comment>
<protein>
    <submittedName>
        <fullName evidence="1">Uncharacterized protein</fullName>
    </submittedName>
</protein>
<gene>
    <name evidence="1" type="ORF">CVV64_19520</name>
</gene>
<accession>A0A2N1PIT6</accession>
<dbReference type="AlphaFoldDB" id="A0A2N1PIT6"/>
<dbReference type="Proteomes" id="UP000233256">
    <property type="component" value="Unassembled WGS sequence"/>
</dbReference>
<evidence type="ECO:0000313" key="1">
    <source>
        <dbReference type="EMBL" id="PKK88263.1"/>
    </source>
</evidence>
<organism evidence="1 2">
    <name type="scientific">Candidatus Wallbacteria bacterium HGW-Wallbacteria-1</name>
    <dbReference type="NCBI Taxonomy" id="2013854"/>
    <lineage>
        <taxon>Bacteria</taxon>
        <taxon>Candidatus Walliibacteriota</taxon>
    </lineage>
</organism>
<name>A0A2N1PIT6_9BACT</name>
<proteinExistence type="predicted"/>
<reference evidence="1 2" key="1">
    <citation type="journal article" date="2017" name="ISME J.">
        <title>Potential for microbial H2 and metal transformations associated with novel bacteria and archaea in deep terrestrial subsurface sediments.</title>
        <authorList>
            <person name="Hernsdorf A.W."/>
            <person name="Amano Y."/>
            <person name="Miyakawa K."/>
            <person name="Ise K."/>
            <person name="Suzuki Y."/>
            <person name="Anantharaman K."/>
            <person name="Probst A."/>
            <person name="Burstein D."/>
            <person name="Thomas B.C."/>
            <person name="Banfield J.F."/>
        </authorList>
    </citation>
    <scope>NUCLEOTIDE SEQUENCE [LARGE SCALE GENOMIC DNA]</scope>
    <source>
        <strain evidence="1">HGW-Wallbacteria-1</strain>
    </source>
</reference>
<evidence type="ECO:0000313" key="2">
    <source>
        <dbReference type="Proteomes" id="UP000233256"/>
    </source>
</evidence>
<dbReference type="EMBL" id="PGXC01000055">
    <property type="protein sequence ID" value="PKK88263.1"/>
    <property type="molecule type" value="Genomic_DNA"/>
</dbReference>
<sequence>MADFKNPPSVADEEINRLCASIKWKANYGMKHTKLTAILFIVISLFGHCLMATEEKIVLDTINECGKFYYANLAGSFLSSTPVYFSYEDERTLANSYLKKIINLGTSSLPLIISFLKNNQSLRKNEFKSMFLGHAIVKIGKFDLETYYNYESPLYRKYNIDLAYYKIFIEWYSNAWIVPCVPA</sequence>